<feature type="domain" description="Membrane insertase YidC/Oxa/ALB C-terminal" evidence="12">
    <location>
        <begin position="42"/>
        <end position="313"/>
    </location>
</feature>
<dbReference type="InterPro" id="IPR001708">
    <property type="entry name" value="YidC/ALB3/OXA1/COX18"/>
</dbReference>
<keyword evidence="6 11" id="KW-1133">Transmembrane helix</keyword>
<feature type="transmembrane region" description="Helical" evidence="11">
    <location>
        <begin position="38"/>
        <end position="60"/>
    </location>
</feature>
<dbReference type="CDD" id="cd20070">
    <property type="entry name" value="5TM_YidC_Alb3"/>
    <property type="match status" value="1"/>
</dbReference>
<keyword evidence="7 11" id="KW-0472">Membrane</keyword>
<keyword evidence="14" id="KW-1185">Reference proteome</keyword>
<dbReference type="RefSeq" id="WP_271714017.1">
    <property type="nucleotide sequence ID" value="NZ_AP024169.1"/>
</dbReference>
<keyword evidence="8" id="KW-0143">Chaperone</keyword>
<dbReference type="PANTHER" id="PTHR12428">
    <property type="entry name" value="OXA1"/>
    <property type="match status" value="1"/>
</dbReference>
<dbReference type="InterPro" id="IPR047196">
    <property type="entry name" value="YidC_ALB_C"/>
</dbReference>
<dbReference type="PANTHER" id="PTHR12428:SF65">
    <property type="entry name" value="CYTOCHROME C OXIDASE ASSEMBLY PROTEIN COX18, MITOCHONDRIAL"/>
    <property type="match status" value="1"/>
</dbReference>
<evidence type="ECO:0000256" key="3">
    <source>
        <dbReference type="ARBA" id="ARBA00022475"/>
    </source>
</evidence>
<sequence>MFSVFLTQYQGIFIGPVAKLLGLILNALYEFLSLFNVTNAALCIVLFTFIVKSLMIPLTIKQQKFSKVSSAMSPELMKIQQKYKGKKDEASMKKQQLETQAVYQKYGSNPTAGCLPLLITLPIIFALYRVVYNIPAYVNDVHALYASVANGIQDTNGYASIMKDFASQVHVKISGNLQTNNIIDILSKFNANEWDKLVDKFPQLADVIHTNSNHIIHINKFLFGLNIADVPGFTFPGIIIPILAAAFQFLQTKFMPATANMDENSTAASTMKTMNTVMPIMSGVMCLAMPVGIGVYWITGSVFQIIQQIAINRYLDKIDVNDLIKINVEKSKKRNEKLGIDPNKQLEELAKKQTKSIHTSVNQKSTSTSNKSNEPSNYQKSDVSYKSGSIAANANLLKNRNNSDKGDK</sequence>
<evidence type="ECO:0000313" key="14">
    <source>
        <dbReference type="Proteomes" id="UP000595897"/>
    </source>
</evidence>
<dbReference type="GO" id="GO:0005886">
    <property type="term" value="C:plasma membrane"/>
    <property type="evidence" value="ECO:0007669"/>
    <property type="project" value="UniProtKB-SubCell"/>
</dbReference>
<evidence type="ECO:0000256" key="2">
    <source>
        <dbReference type="ARBA" id="ARBA00022448"/>
    </source>
</evidence>
<feature type="transmembrane region" description="Helical" evidence="11">
    <location>
        <begin position="12"/>
        <end position="32"/>
    </location>
</feature>
<dbReference type="GO" id="GO:0051205">
    <property type="term" value="P:protein insertion into membrane"/>
    <property type="evidence" value="ECO:0007669"/>
    <property type="project" value="TreeGrafter"/>
</dbReference>
<feature type="transmembrane region" description="Helical" evidence="11">
    <location>
        <begin position="230"/>
        <end position="250"/>
    </location>
</feature>
<dbReference type="GO" id="GO:0032977">
    <property type="term" value="F:membrane insertase activity"/>
    <property type="evidence" value="ECO:0007669"/>
    <property type="project" value="InterPro"/>
</dbReference>
<evidence type="ECO:0000256" key="6">
    <source>
        <dbReference type="ARBA" id="ARBA00022989"/>
    </source>
</evidence>
<comment type="similarity">
    <text evidence="9">Belongs to the OXA1/ALB3/YidC family.</text>
</comment>
<feature type="region of interest" description="Disordered" evidence="10">
    <location>
        <begin position="351"/>
        <end position="385"/>
    </location>
</feature>
<evidence type="ECO:0000256" key="5">
    <source>
        <dbReference type="ARBA" id="ARBA00022927"/>
    </source>
</evidence>
<dbReference type="Pfam" id="PF02096">
    <property type="entry name" value="60KD_IMP"/>
    <property type="match status" value="1"/>
</dbReference>
<evidence type="ECO:0000256" key="10">
    <source>
        <dbReference type="SAM" id="MobiDB-lite"/>
    </source>
</evidence>
<organism evidence="13 14">
    <name type="scientific">Anaeromicropila herbilytica</name>
    <dbReference type="NCBI Taxonomy" id="2785025"/>
    <lineage>
        <taxon>Bacteria</taxon>
        <taxon>Bacillati</taxon>
        <taxon>Bacillota</taxon>
        <taxon>Clostridia</taxon>
        <taxon>Lachnospirales</taxon>
        <taxon>Lachnospiraceae</taxon>
        <taxon>Anaeromicropila</taxon>
    </lineage>
</organism>
<dbReference type="Proteomes" id="UP000595897">
    <property type="component" value="Chromosome"/>
</dbReference>
<dbReference type="NCBIfam" id="TIGR03592">
    <property type="entry name" value="yidC_oxa1_cterm"/>
    <property type="match status" value="1"/>
</dbReference>
<reference evidence="13 14" key="1">
    <citation type="submission" date="2020-11" db="EMBL/GenBank/DDBJ databases">
        <title>Draft genome sequencing of a Lachnospiraceae strain isolated from anoxic soil subjected to BSD treatment.</title>
        <authorList>
            <person name="Uek A."/>
            <person name="Tonouchi A."/>
        </authorList>
    </citation>
    <scope>NUCLEOTIDE SEQUENCE [LARGE SCALE GENOMIC DNA]</scope>
    <source>
        <strain evidence="13 14">TB5</strain>
    </source>
</reference>
<evidence type="ECO:0000256" key="7">
    <source>
        <dbReference type="ARBA" id="ARBA00023136"/>
    </source>
</evidence>
<gene>
    <name evidence="13" type="ORF">bsdtb5_43200</name>
</gene>
<protein>
    <recommendedName>
        <fullName evidence="12">Membrane insertase YidC/Oxa/ALB C-terminal domain-containing protein</fullName>
    </recommendedName>
</protein>
<evidence type="ECO:0000256" key="11">
    <source>
        <dbReference type="SAM" id="Phobius"/>
    </source>
</evidence>
<dbReference type="EMBL" id="AP024169">
    <property type="protein sequence ID" value="BCN33025.1"/>
    <property type="molecule type" value="Genomic_DNA"/>
</dbReference>
<dbReference type="InterPro" id="IPR028055">
    <property type="entry name" value="YidC/Oxa/ALB_C"/>
</dbReference>
<dbReference type="KEGG" id="ahb:bsdtb5_43200"/>
<evidence type="ECO:0000256" key="1">
    <source>
        <dbReference type="ARBA" id="ARBA00004651"/>
    </source>
</evidence>
<accession>A0A7R7EQ68</accession>
<keyword evidence="4 9" id="KW-0812">Transmembrane</keyword>
<evidence type="ECO:0000259" key="12">
    <source>
        <dbReference type="Pfam" id="PF02096"/>
    </source>
</evidence>
<name>A0A7R7EQ68_9FIRM</name>
<proteinExistence type="inferred from homology"/>
<keyword evidence="3" id="KW-1003">Cell membrane</keyword>
<keyword evidence="2" id="KW-0813">Transport</keyword>
<keyword evidence="5" id="KW-0653">Protein transport</keyword>
<evidence type="ECO:0000256" key="8">
    <source>
        <dbReference type="ARBA" id="ARBA00023186"/>
    </source>
</evidence>
<dbReference type="GO" id="GO:0015031">
    <property type="term" value="P:protein transport"/>
    <property type="evidence" value="ECO:0007669"/>
    <property type="project" value="UniProtKB-KW"/>
</dbReference>
<evidence type="ECO:0000256" key="4">
    <source>
        <dbReference type="ARBA" id="ARBA00022692"/>
    </source>
</evidence>
<feature type="transmembrane region" description="Helical" evidence="11">
    <location>
        <begin position="277"/>
        <end position="298"/>
    </location>
</feature>
<comment type="subcellular location">
    <subcellularLocation>
        <location evidence="1">Cell membrane</location>
        <topology evidence="1">Multi-pass membrane protein</topology>
    </subcellularLocation>
    <subcellularLocation>
        <location evidence="9">Membrane</location>
        <topology evidence="9">Multi-pass membrane protein</topology>
    </subcellularLocation>
</comment>
<dbReference type="AlphaFoldDB" id="A0A7R7EQ68"/>
<evidence type="ECO:0000256" key="9">
    <source>
        <dbReference type="RuleBase" id="RU003945"/>
    </source>
</evidence>
<feature type="compositionally biased region" description="Low complexity" evidence="10">
    <location>
        <begin position="359"/>
        <end position="377"/>
    </location>
</feature>
<feature type="transmembrane region" description="Helical" evidence="11">
    <location>
        <begin position="112"/>
        <end position="131"/>
    </location>
</feature>
<evidence type="ECO:0000313" key="13">
    <source>
        <dbReference type="EMBL" id="BCN33025.1"/>
    </source>
</evidence>